<evidence type="ECO:0000313" key="3">
    <source>
        <dbReference type="Proteomes" id="UP000800093"/>
    </source>
</evidence>
<feature type="region of interest" description="Disordered" evidence="1">
    <location>
        <begin position="174"/>
        <end position="203"/>
    </location>
</feature>
<gene>
    <name evidence="2" type="ORF">CC78DRAFT_578784</name>
</gene>
<feature type="region of interest" description="Disordered" evidence="1">
    <location>
        <begin position="1"/>
        <end position="41"/>
    </location>
</feature>
<evidence type="ECO:0000256" key="1">
    <source>
        <dbReference type="SAM" id="MobiDB-lite"/>
    </source>
</evidence>
<dbReference type="EMBL" id="ML986602">
    <property type="protein sequence ID" value="KAF2265932.1"/>
    <property type="molecule type" value="Genomic_DNA"/>
</dbReference>
<evidence type="ECO:0000313" key="2">
    <source>
        <dbReference type="EMBL" id="KAF2265932.1"/>
    </source>
</evidence>
<proteinExistence type="predicted"/>
<feature type="compositionally biased region" description="Basic and acidic residues" evidence="1">
    <location>
        <begin position="1"/>
        <end position="12"/>
    </location>
</feature>
<accession>A0A9P4N4M8</accession>
<organism evidence="2 3">
    <name type="scientific">Lojkania enalia</name>
    <dbReference type="NCBI Taxonomy" id="147567"/>
    <lineage>
        <taxon>Eukaryota</taxon>
        <taxon>Fungi</taxon>
        <taxon>Dikarya</taxon>
        <taxon>Ascomycota</taxon>
        <taxon>Pezizomycotina</taxon>
        <taxon>Dothideomycetes</taxon>
        <taxon>Pleosporomycetidae</taxon>
        <taxon>Pleosporales</taxon>
        <taxon>Pleosporales incertae sedis</taxon>
        <taxon>Lojkania</taxon>
    </lineage>
</organism>
<dbReference type="Proteomes" id="UP000800093">
    <property type="component" value="Unassembled WGS sequence"/>
</dbReference>
<protein>
    <submittedName>
        <fullName evidence="2">Uncharacterized protein</fullName>
    </submittedName>
</protein>
<keyword evidence="3" id="KW-1185">Reference proteome</keyword>
<comment type="caution">
    <text evidence="2">The sequence shown here is derived from an EMBL/GenBank/DDBJ whole genome shotgun (WGS) entry which is preliminary data.</text>
</comment>
<dbReference type="AlphaFoldDB" id="A0A9P4N4M8"/>
<sequence length="203" mass="22250">MSPDSPPRRRSVDAPQPRTRTTLAWPAHETHSPLSKKAKLASSPFPQIRTRLCGERRPVKNMLSQQEFGNILLARLCVFVDECVCMYSTSPNTATCRIAPPPSTLRNSAAINVPSPCCGTHAVLSFQNSDPSTFPTFLQHPAVDNANHVVQKVNMARYAPVPCAAAERRFDSINAVPPESSEQASQKPRKLETRHACPIPTTA</sequence>
<reference evidence="3" key="1">
    <citation type="journal article" date="2020" name="Stud. Mycol.">
        <title>101 Dothideomycetes genomes: A test case for predicting lifestyles and emergence of pathogens.</title>
        <authorList>
            <person name="Haridas S."/>
            <person name="Albert R."/>
            <person name="Binder M."/>
            <person name="Bloem J."/>
            <person name="LaButti K."/>
            <person name="Salamov A."/>
            <person name="Andreopoulos B."/>
            <person name="Baker S."/>
            <person name="Barry K."/>
            <person name="Bills G."/>
            <person name="Bluhm B."/>
            <person name="Cannon C."/>
            <person name="Castanera R."/>
            <person name="Culley D."/>
            <person name="Daum C."/>
            <person name="Ezra D."/>
            <person name="Gonzalez J."/>
            <person name="Henrissat B."/>
            <person name="Kuo A."/>
            <person name="Liang C."/>
            <person name="Lipzen A."/>
            <person name="Lutzoni F."/>
            <person name="Magnuson J."/>
            <person name="Mondo S."/>
            <person name="Nolan M."/>
            <person name="Ohm R."/>
            <person name="Pangilinan J."/>
            <person name="Park H.-J."/>
            <person name="Ramirez L."/>
            <person name="Alfaro M."/>
            <person name="Sun H."/>
            <person name="Tritt A."/>
            <person name="Yoshinaga Y."/>
            <person name="Zwiers L.-H."/>
            <person name="Turgeon B."/>
            <person name="Goodwin S."/>
            <person name="Spatafora J."/>
            <person name="Crous P."/>
            <person name="Grigoriev I."/>
        </authorList>
    </citation>
    <scope>NUCLEOTIDE SEQUENCE [LARGE SCALE GENOMIC DNA]</scope>
    <source>
        <strain evidence="3">CBS 304.66</strain>
    </source>
</reference>
<name>A0A9P4N4M8_9PLEO</name>